<keyword evidence="3 6" id="KW-0812">Transmembrane</keyword>
<evidence type="ECO:0000256" key="5">
    <source>
        <dbReference type="ARBA" id="ARBA00023136"/>
    </source>
</evidence>
<name>A0A0R1YSA4_9LACO</name>
<evidence type="ECO:0000256" key="2">
    <source>
        <dbReference type="ARBA" id="ARBA00022475"/>
    </source>
</evidence>
<evidence type="ECO:0000256" key="1">
    <source>
        <dbReference type="ARBA" id="ARBA00004162"/>
    </source>
</evidence>
<gene>
    <name evidence="8" type="ORF">FD47_GL001809</name>
</gene>
<evidence type="ECO:0000256" key="6">
    <source>
        <dbReference type="SAM" id="Phobius"/>
    </source>
</evidence>
<comment type="subcellular location">
    <subcellularLocation>
        <location evidence="1">Cell membrane</location>
        <topology evidence="1">Single-pass membrane protein</topology>
    </subcellularLocation>
</comment>
<dbReference type="PANTHER" id="PTHR33885:SF3">
    <property type="entry name" value="PHAGE SHOCK PROTEIN C"/>
    <property type="match status" value="1"/>
</dbReference>
<accession>A0A0R1YSA4</accession>
<evidence type="ECO:0000313" key="8">
    <source>
        <dbReference type="EMBL" id="KRM45400.1"/>
    </source>
</evidence>
<dbReference type="PATRIC" id="fig|1423786.4.peg.1912"/>
<keyword evidence="4 6" id="KW-1133">Transmembrane helix</keyword>
<keyword evidence="5 6" id="KW-0472">Membrane</keyword>
<evidence type="ECO:0000313" key="9">
    <source>
        <dbReference type="Proteomes" id="UP000051010"/>
    </source>
</evidence>
<organism evidence="8 9">
    <name type="scientific">Lentilactobacillus parafarraginis DSM 18390 = JCM 14109</name>
    <dbReference type="NCBI Taxonomy" id="1423786"/>
    <lineage>
        <taxon>Bacteria</taxon>
        <taxon>Bacillati</taxon>
        <taxon>Bacillota</taxon>
        <taxon>Bacilli</taxon>
        <taxon>Lactobacillales</taxon>
        <taxon>Lactobacillaceae</taxon>
        <taxon>Lentilactobacillus</taxon>
    </lineage>
</organism>
<dbReference type="PANTHER" id="PTHR33885">
    <property type="entry name" value="PHAGE SHOCK PROTEIN C"/>
    <property type="match status" value="1"/>
</dbReference>
<evidence type="ECO:0000256" key="3">
    <source>
        <dbReference type="ARBA" id="ARBA00022692"/>
    </source>
</evidence>
<protein>
    <recommendedName>
        <fullName evidence="7">Phage shock protein PspC N-terminal domain-containing protein</fullName>
    </recommendedName>
</protein>
<feature type="domain" description="Phage shock protein PspC N-terminal" evidence="7">
    <location>
        <begin position="13"/>
        <end position="68"/>
    </location>
</feature>
<comment type="caution">
    <text evidence="8">The sequence shown here is derived from an EMBL/GenBank/DDBJ whole genome shotgun (WGS) entry which is preliminary data.</text>
</comment>
<proteinExistence type="predicted"/>
<dbReference type="Pfam" id="PF04024">
    <property type="entry name" value="PspC"/>
    <property type="match status" value="1"/>
</dbReference>
<keyword evidence="2" id="KW-1003">Cell membrane</keyword>
<evidence type="ECO:0000259" key="7">
    <source>
        <dbReference type="Pfam" id="PF04024"/>
    </source>
</evidence>
<sequence length="70" mass="8117">MIRKKDITMKVNIYRSKEHRVIAGVIGGLSEYYNWNLTVARLIFLLLALTPLFPGIIVYLVLWLLMKKPA</sequence>
<dbReference type="GO" id="GO:0005886">
    <property type="term" value="C:plasma membrane"/>
    <property type="evidence" value="ECO:0007669"/>
    <property type="project" value="UniProtKB-SubCell"/>
</dbReference>
<dbReference type="InterPro" id="IPR052027">
    <property type="entry name" value="PspC"/>
</dbReference>
<dbReference type="InterPro" id="IPR007168">
    <property type="entry name" value="Phageshock_PspC_N"/>
</dbReference>
<dbReference type="Proteomes" id="UP000051010">
    <property type="component" value="Unassembled WGS sequence"/>
</dbReference>
<reference evidence="8 9" key="1">
    <citation type="journal article" date="2015" name="Genome Announc.">
        <title>Expanding the biotechnology potential of lactobacilli through comparative genomics of 213 strains and associated genera.</title>
        <authorList>
            <person name="Sun Z."/>
            <person name="Harris H.M."/>
            <person name="McCann A."/>
            <person name="Guo C."/>
            <person name="Argimon S."/>
            <person name="Zhang W."/>
            <person name="Yang X."/>
            <person name="Jeffery I.B."/>
            <person name="Cooney J.C."/>
            <person name="Kagawa T.F."/>
            <person name="Liu W."/>
            <person name="Song Y."/>
            <person name="Salvetti E."/>
            <person name="Wrobel A."/>
            <person name="Rasinkangas P."/>
            <person name="Parkhill J."/>
            <person name="Rea M.C."/>
            <person name="O'Sullivan O."/>
            <person name="Ritari J."/>
            <person name="Douillard F.P."/>
            <person name="Paul Ross R."/>
            <person name="Yang R."/>
            <person name="Briner A.E."/>
            <person name="Felis G.E."/>
            <person name="de Vos W.M."/>
            <person name="Barrangou R."/>
            <person name="Klaenhammer T.R."/>
            <person name="Caufield P.W."/>
            <person name="Cui Y."/>
            <person name="Zhang H."/>
            <person name="O'Toole P.W."/>
        </authorList>
    </citation>
    <scope>NUCLEOTIDE SEQUENCE [LARGE SCALE GENOMIC DNA]</scope>
    <source>
        <strain evidence="8 9">DSM 18390</strain>
    </source>
</reference>
<evidence type="ECO:0000256" key="4">
    <source>
        <dbReference type="ARBA" id="ARBA00022989"/>
    </source>
</evidence>
<dbReference type="AlphaFoldDB" id="A0A0R1YSA4"/>
<dbReference type="EMBL" id="AZFZ01000004">
    <property type="protein sequence ID" value="KRM45400.1"/>
    <property type="molecule type" value="Genomic_DNA"/>
</dbReference>
<feature type="transmembrane region" description="Helical" evidence="6">
    <location>
        <begin position="43"/>
        <end position="65"/>
    </location>
</feature>